<feature type="transmembrane region" description="Helical" evidence="13">
    <location>
        <begin position="410"/>
        <end position="431"/>
    </location>
</feature>
<keyword evidence="10" id="KW-0406">Ion transport</keyword>
<keyword evidence="7" id="KW-1003">Cell membrane</keyword>
<evidence type="ECO:0000256" key="11">
    <source>
        <dbReference type="ARBA" id="ARBA00023136"/>
    </source>
</evidence>
<evidence type="ECO:0000256" key="8">
    <source>
        <dbReference type="ARBA" id="ARBA00022692"/>
    </source>
</evidence>
<dbReference type="InterPro" id="IPR002528">
    <property type="entry name" value="MATE_fam"/>
</dbReference>
<keyword evidence="8 13" id="KW-0812">Transmembrane</keyword>
<evidence type="ECO:0000256" key="1">
    <source>
        <dbReference type="ARBA" id="ARBA00003408"/>
    </source>
</evidence>
<dbReference type="InterPro" id="IPR050222">
    <property type="entry name" value="MATE_MdtK"/>
</dbReference>
<evidence type="ECO:0000256" key="12">
    <source>
        <dbReference type="ARBA" id="ARBA00031636"/>
    </source>
</evidence>
<dbReference type="NCBIfam" id="TIGR00797">
    <property type="entry name" value="matE"/>
    <property type="match status" value="1"/>
</dbReference>
<feature type="transmembrane region" description="Helical" evidence="13">
    <location>
        <begin position="39"/>
        <end position="60"/>
    </location>
</feature>
<evidence type="ECO:0000313" key="14">
    <source>
        <dbReference type="EMBL" id="MFD1676469.1"/>
    </source>
</evidence>
<dbReference type="PANTHER" id="PTHR43298">
    <property type="entry name" value="MULTIDRUG RESISTANCE PROTEIN NORM-RELATED"/>
    <property type="match status" value="1"/>
</dbReference>
<keyword evidence="15" id="KW-1185">Reference proteome</keyword>
<protein>
    <recommendedName>
        <fullName evidence="4">Probable multidrug resistance protein NorM</fullName>
    </recommendedName>
    <alternativeName>
        <fullName evidence="12">Multidrug-efflux transporter</fullName>
    </alternativeName>
</protein>
<keyword evidence="5" id="KW-0813">Transport</keyword>
<evidence type="ECO:0000256" key="3">
    <source>
        <dbReference type="ARBA" id="ARBA00010199"/>
    </source>
</evidence>
<dbReference type="PIRSF" id="PIRSF006603">
    <property type="entry name" value="DinF"/>
    <property type="match status" value="1"/>
</dbReference>
<keyword evidence="9 13" id="KW-1133">Transmembrane helix</keyword>
<evidence type="ECO:0000256" key="2">
    <source>
        <dbReference type="ARBA" id="ARBA00004651"/>
    </source>
</evidence>
<gene>
    <name evidence="14" type="ORF">ACFSB2_17360</name>
</gene>
<feature type="transmembrane region" description="Helical" evidence="13">
    <location>
        <begin position="86"/>
        <end position="105"/>
    </location>
</feature>
<dbReference type="EMBL" id="JBHUCX010000067">
    <property type="protein sequence ID" value="MFD1676469.1"/>
    <property type="molecule type" value="Genomic_DNA"/>
</dbReference>
<evidence type="ECO:0000256" key="10">
    <source>
        <dbReference type="ARBA" id="ARBA00023065"/>
    </source>
</evidence>
<evidence type="ECO:0000256" key="7">
    <source>
        <dbReference type="ARBA" id="ARBA00022475"/>
    </source>
</evidence>
<feature type="transmembrane region" description="Helical" evidence="13">
    <location>
        <begin position="343"/>
        <end position="368"/>
    </location>
</feature>
<dbReference type="Proteomes" id="UP001597079">
    <property type="component" value="Unassembled WGS sequence"/>
</dbReference>
<dbReference type="RefSeq" id="WP_377944371.1">
    <property type="nucleotide sequence ID" value="NZ_JBHUCX010000067.1"/>
</dbReference>
<feature type="transmembrane region" description="Helical" evidence="13">
    <location>
        <begin position="12"/>
        <end position="33"/>
    </location>
</feature>
<feature type="transmembrane region" description="Helical" evidence="13">
    <location>
        <begin position="274"/>
        <end position="297"/>
    </location>
</feature>
<reference evidence="15" key="1">
    <citation type="journal article" date="2019" name="Int. J. Syst. Evol. Microbiol.">
        <title>The Global Catalogue of Microorganisms (GCM) 10K type strain sequencing project: providing services to taxonomists for standard genome sequencing and annotation.</title>
        <authorList>
            <consortium name="The Broad Institute Genomics Platform"/>
            <consortium name="The Broad Institute Genome Sequencing Center for Infectious Disease"/>
            <person name="Wu L."/>
            <person name="Ma J."/>
        </authorList>
    </citation>
    <scope>NUCLEOTIDE SEQUENCE [LARGE SCALE GENOMIC DNA]</scope>
    <source>
        <strain evidence="15">CGMCC 1.12286</strain>
    </source>
</reference>
<comment type="function">
    <text evidence="1">Multidrug efflux pump.</text>
</comment>
<organism evidence="14 15">
    <name type="scientific">Alicyclobacillus fodiniaquatilis</name>
    <dbReference type="NCBI Taxonomy" id="1661150"/>
    <lineage>
        <taxon>Bacteria</taxon>
        <taxon>Bacillati</taxon>
        <taxon>Bacillota</taxon>
        <taxon>Bacilli</taxon>
        <taxon>Bacillales</taxon>
        <taxon>Alicyclobacillaceae</taxon>
        <taxon>Alicyclobacillus</taxon>
    </lineage>
</organism>
<sequence>MPLGRRILKLALPSIATFSSQTLTGMLTLIIVGRLGASAIAIVGICNILMYNCWALFAGLNESINYLVSQNYGEKSMSAGNQRMQIALLLSLVLDVLWFVASLTLPREILTWVGANPSLIHAGTSYLRIRMFAFLFSMFTNVFYAYMRAVGDTKTPMLISMFTNSALIVLTYILTYGAFSFHGLGLDGAGWSMVITEGIGFTSSLFVYYVLYQRKFSTRVWQRIHWEPMRLIIWESAKLSVMELSMSLGMLVFTACITRLGTVAVAANEMALNILSLGFMPANGFSAAATIIVGQDVGRKRPLDAKRGGLYTVGFGLIFMALFSIFLWLFALRVAKIYTADAAVYTLAVSLIHIASFIQLFDGAGIIFSGGLRGSGDTTFLFRMSLILNWIVFIPLTIVLTTVFHLGQSGAWFSLCTLIVLICLSYGFRYLKMDWSMVASRSIHVQPAVLGMEEEKR</sequence>
<evidence type="ECO:0000256" key="4">
    <source>
        <dbReference type="ARBA" id="ARBA00020268"/>
    </source>
</evidence>
<evidence type="ECO:0000313" key="15">
    <source>
        <dbReference type="Proteomes" id="UP001597079"/>
    </source>
</evidence>
<feature type="transmembrane region" description="Helical" evidence="13">
    <location>
        <begin position="158"/>
        <end position="179"/>
    </location>
</feature>
<keyword evidence="6" id="KW-0050">Antiport</keyword>
<dbReference type="Pfam" id="PF01554">
    <property type="entry name" value="MatE"/>
    <property type="match status" value="2"/>
</dbReference>
<dbReference type="PANTHER" id="PTHR43298:SF2">
    <property type="entry name" value="FMN_FAD EXPORTER YEEO-RELATED"/>
    <property type="match status" value="1"/>
</dbReference>
<feature type="transmembrane region" description="Helical" evidence="13">
    <location>
        <begin position="248"/>
        <end position="268"/>
    </location>
</feature>
<evidence type="ECO:0000256" key="6">
    <source>
        <dbReference type="ARBA" id="ARBA00022449"/>
    </source>
</evidence>
<comment type="subcellular location">
    <subcellularLocation>
        <location evidence="2">Cell membrane</location>
        <topology evidence="2">Multi-pass membrane protein</topology>
    </subcellularLocation>
</comment>
<keyword evidence="11 13" id="KW-0472">Membrane</keyword>
<evidence type="ECO:0000256" key="5">
    <source>
        <dbReference type="ARBA" id="ARBA00022448"/>
    </source>
</evidence>
<evidence type="ECO:0000256" key="9">
    <source>
        <dbReference type="ARBA" id="ARBA00022989"/>
    </source>
</evidence>
<comment type="similarity">
    <text evidence="3">Belongs to the multi antimicrobial extrusion (MATE) (TC 2.A.66.1) family.</text>
</comment>
<proteinExistence type="inferred from homology"/>
<comment type="caution">
    <text evidence="14">The sequence shown here is derived from an EMBL/GenBank/DDBJ whole genome shotgun (WGS) entry which is preliminary data.</text>
</comment>
<feature type="transmembrane region" description="Helical" evidence="13">
    <location>
        <begin position="191"/>
        <end position="211"/>
    </location>
</feature>
<dbReference type="InterPro" id="IPR048279">
    <property type="entry name" value="MdtK-like"/>
</dbReference>
<evidence type="ECO:0000256" key="13">
    <source>
        <dbReference type="SAM" id="Phobius"/>
    </source>
</evidence>
<feature type="transmembrane region" description="Helical" evidence="13">
    <location>
        <begin position="125"/>
        <end position="146"/>
    </location>
</feature>
<dbReference type="CDD" id="cd13137">
    <property type="entry name" value="MATE_NorM_like"/>
    <property type="match status" value="1"/>
</dbReference>
<feature type="transmembrane region" description="Helical" evidence="13">
    <location>
        <begin position="380"/>
        <end position="404"/>
    </location>
</feature>
<feature type="transmembrane region" description="Helical" evidence="13">
    <location>
        <begin position="309"/>
        <end position="331"/>
    </location>
</feature>
<accession>A0ABW4JJK5</accession>
<name>A0ABW4JJK5_9BACL</name>